<dbReference type="InterPro" id="IPR013328">
    <property type="entry name" value="6PGD_dom2"/>
</dbReference>
<gene>
    <name evidence="15" type="ORF">AKO1_002817</name>
</gene>
<feature type="domain" description="Glycerol-3-phosphate dehydrogenase NAD-dependent C-terminal" evidence="14">
    <location>
        <begin position="185"/>
        <end position="325"/>
    </location>
</feature>
<evidence type="ECO:0000256" key="3">
    <source>
        <dbReference type="ARBA" id="ARBA00023027"/>
    </source>
</evidence>
<dbReference type="InterPro" id="IPR011128">
    <property type="entry name" value="G3P_DH_NAD-dep_N"/>
</dbReference>
<evidence type="ECO:0000256" key="9">
    <source>
        <dbReference type="PIRSR" id="PIRSR000114-2"/>
    </source>
</evidence>
<comment type="caution">
    <text evidence="15">The sequence shown here is derived from an EMBL/GenBank/DDBJ whole genome shotgun (WGS) entry which is preliminary data.</text>
</comment>
<feature type="binding site" evidence="9">
    <location>
        <position position="110"/>
    </location>
    <ligand>
        <name>substrate</name>
    </ligand>
</feature>
<dbReference type="SUPFAM" id="SSF51735">
    <property type="entry name" value="NAD(P)-binding Rossmann-fold domains"/>
    <property type="match status" value="1"/>
</dbReference>
<evidence type="ECO:0000259" key="13">
    <source>
        <dbReference type="Pfam" id="PF01210"/>
    </source>
</evidence>
<keyword evidence="16" id="KW-1185">Reference proteome</keyword>
<evidence type="ECO:0000256" key="6">
    <source>
        <dbReference type="ARBA" id="ARBA00060503"/>
    </source>
</evidence>
<protein>
    <recommendedName>
        <fullName evidence="12">Glycerol-3-phosphate dehydrogenase [NAD(+)]</fullName>
        <ecNumber evidence="12">1.1.1.8</ecNumber>
    </recommendedName>
</protein>
<dbReference type="NCBIfam" id="NF000942">
    <property type="entry name" value="PRK00094.1-4"/>
    <property type="match status" value="1"/>
</dbReference>
<dbReference type="InterPro" id="IPR006168">
    <property type="entry name" value="G3P_DH_NAD-dep"/>
</dbReference>
<accession>A0AAW2YTF1</accession>
<keyword evidence="3 10" id="KW-0520">NAD</keyword>
<evidence type="ECO:0000256" key="5">
    <source>
        <dbReference type="ARBA" id="ARBA00048683"/>
    </source>
</evidence>
<dbReference type="HAMAP" id="MF_00394">
    <property type="entry name" value="NAD_Glyc3P_dehydrog"/>
    <property type="match status" value="1"/>
</dbReference>
<dbReference type="Proteomes" id="UP001431209">
    <property type="component" value="Unassembled WGS sequence"/>
</dbReference>
<feature type="domain" description="Glycerol-3-phosphate dehydrogenase NAD-dependent N-terminal" evidence="13">
    <location>
        <begin position="6"/>
        <end position="165"/>
    </location>
</feature>
<dbReference type="PANTHER" id="PTHR11728">
    <property type="entry name" value="GLYCEROL-3-PHOSPHATE DEHYDROGENASE"/>
    <property type="match status" value="1"/>
</dbReference>
<evidence type="ECO:0000256" key="10">
    <source>
        <dbReference type="PIRSR" id="PIRSR000114-3"/>
    </source>
</evidence>
<comment type="subcellular location">
    <subcellularLocation>
        <location evidence="6">Glycosome</location>
    </subcellularLocation>
</comment>
<name>A0AAW2YTF1_9EUKA</name>
<evidence type="ECO:0000256" key="2">
    <source>
        <dbReference type="ARBA" id="ARBA00023002"/>
    </source>
</evidence>
<dbReference type="InterPro" id="IPR008927">
    <property type="entry name" value="6-PGluconate_DH-like_C_sf"/>
</dbReference>
<dbReference type="GO" id="GO:0046168">
    <property type="term" value="P:glycerol-3-phosphate catabolic process"/>
    <property type="evidence" value="ECO:0007669"/>
    <property type="project" value="UniProtKB-UniRule"/>
</dbReference>
<feature type="binding site" evidence="10">
    <location>
        <position position="260"/>
    </location>
    <ligand>
        <name>NAD(+)</name>
        <dbReference type="ChEBI" id="CHEBI:57540"/>
    </ligand>
</feature>
<dbReference type="GO" id="GO:0141152">
    <property type="term" value="F:glycerol-3-phosphate dehydrogenase (NAD+) activity"/>
    <property type="evidence" value="ECO:0007669"/>
    <property type="project" value="UniProtKB-UniRule"/>
</dbReference>
<evidence type="ECO:0000313" key="15">
    <source>
        <dbReference type="EMBL" id="KAL0480369.1"/>
    </source>
</evidence>
<organism evidence="15 16">
    <name type="scientific">Acrasis kona</name>
    <dbReference type="NCBI Taxonomy" id="1008807"/>
    <lineage>
        <taxon>Eukaryota</taxon>
        <taxon>Discoba</taxon>
        <taxon>Heterolobosea</taxon>
        <taxon>Tetramitia</taxon>
        <taxon>Eutetramitia</taxon>
        <taxon>Acrasidae</taxon>
        <taxon>Acrasis</taxon>
    </lineage>
</organism>
<dbReference type="PIRSF" id="PIRSF000114">
    <property type="entry name" value="Glycerol-3-P_dh"/>
    <property type="match status" value="1"/>
</dbReference>
<keyword evidence="2 11" id="KW-0560">Oxidoreductase</keyword>
<keyword evidence="4" id="KW-0576">Peroxisome</keyword>
<evidence type="ECO:0000259" key="14">
    <source>
        <dbReference type="Pfam" id="PF07479"/>
    </source>
</evidence>
<dbReference type="SUPFAM" id="SSF48179">
    <property type="entry name" value="6-phosphogluconate dehydrogenase C-terminal domain-like"/>
    <property type="match status" value="1"/>
</dbReference>
<comment type="catalytic activity">
    <reaction evidence="5 12">
        <text>sn-glycerol 3-phosphate + NAD(+) = dihydroxyacetone phosphate + NADH + H(+)</text>
        <dbReference type="Rhea" id="RHEA:11092"/>
        <dbReference type="ChEBI" id="CHEBI:15378"/>
        <dbReference type="ChEBI" id="CHEBI:57540"/>
        <dbReference type="ChEBI" id="CHEBI:57597"/>
        <dbReference type="ChEBI" id="CHEBI:57642"/>
        <dbReference type="ChEBI" id="CHEBI:57945"/>
        <dbReference type="EC" id="1.1.1.8"/>
    </reaction>
</comment>
<feature type="binding site" evidence="9">
    <location>
        <begin position="260"/>
        <end position="261"/>
    </location>
    <ligand>
        <name>substrate</name>
    </ligand>
</feature>
<dbReference type="GO" id="GO:0005975">
    <property type="term" value="P:carbohydrate metabolic process"/>
    <property type="evidence" value="ECO:0007669"/>
    <property type="project" value="InterPro"/>
</dbReference>
<dbReference type="Pfam" id="PF07479">
    <property type="entry name" value="NAD_Gly3P_dh_C"/>
    <property type="match status" value="1"/>
</dbReference>
<evidence type="ECO:0000256" key="7">
    <source>
        <dbReference type="ARBA" id="ARBA00084116"/>
    </source>
</evidence>
<dbReference type="NCBIfam" id="NF000940">
    <property type="entry name" value="PRK00094.1-2"/>
    <property type="match status" value="1"/>
</dbReference>
<feature type="binding site" evidence="10">
    <location>
        <position position="145"/>
    </location>
    <ligand>
        <name>NAD(+)</name>
        <dbReference type="ChEBI" id="CHEBI:57540"/>
    </ligand>
</feature>
<dbReference type="FunFam" id="3.40.50.720:FF:000019">
    <property type="entry name" value="Glycerol-3-phosphate dehydrogenase [NAD(P)+]"/>
    <property type="match status" value="1"/>
</dbReference>
<dbReference type="GO" id="GO:0005829">
    <property type="term" value="C:cytosol"/>
    <property type="evidence" value="ECO:0007669"/>
    <property type="project" value="TreeGrafter"/>
</dbReference>
<dbReference type="AlphaFoldDB" id="A0AAW2YTF1"/>
<evidence type="ECO:0000256" key="8">
    <source>
        <dbReference type="PIRSR" id="PIRSR000114-1"/>
    </source>
</evidence>
<dbReference type="GO" id="GO:0020015">
    <property type="term" value="C:glycosome"/>
    <property type="evidence" value="ECO:0007669"/>
    <property type="project" value="UniProtKB-SubCell"/>
</dbReference>
<evidence type="ECO:0000256" key="11">
    <source>
        <dbReference type="RuleBase" id="RU000437"/>
    </source>
</evidence>
<dbReference type="FunFam" id="1.10.1040.10:FF:000001">
    <property type="entry name" value="Glycerol-3-phosphate dehydrogenase [NAD(P)+]"/>
    <property type="match status" value="1"/>
</dbReference>
<dbReference type="PANTHER" id="PTHR11728:SF1">
    <property type="entry name" value="GLYCEROL-3-PHOSPHATE DEHYDROGENASE [NAD(+)] 2, CHLOROPLASTIC"/>
    <property type="match status" value="1"/>
</dbReference>
<dbReference type="Pfam" id="PF01210">
    <property type="entry name" value="NAD_Gly3P_dh_N"/>
    <property type="match status" value="1"/>
</dbReference>
<evidence type="ECO:0000256" key="4">
    <source>
        <dbReference type="ARBA" id="ARBA00023140"/>
    </source>
</evidence>
<dbReference type="GO" id="GO:0051287">
    <property type="term" value="F:NAD binding"/>
    <property type="evidence" value="ECO:0007669"/>
    <property type="project" value="UniProtKB-UniRule"/>
</dbReference>
<evidence type="ECO:0000256" key="1">
    <source>
        <dbReference type="ARBA" id="ARBA00011009"/>
    </source>
</evidence>
<dbReference type="InterPro" id="IPR036291">
    <property type="entry name" value="NAD(P)-bd_dom_sf"/>
</dbReference>
<dbReference type="InterPro" id="IPR006109">
    <property type="entry name" value="G3P_DH_NAD-dep_C"/>
</dbReference>
<proteinExistence type="inferred from homology"/>
<dbReference type="PRINTS" id="PR00077">
    <property type="entry name" value="GPDHDRGNASE"/>
</dbReference>
<dbReference type="Gene3D" id="1.10.1040.10">
    <property type="entry name" value="N-(1-d-carboxylethyl)-l-norvaline Dehydrogenase, domain 2"/>
    <property type="match status" value="1"/>
</dbReference>
<evidence type="ECO:0000313" key="16">
    <source>
        <dbReference type="Proteomes" id="UP001431209"/>
    </source>
</evidence>
<feature type="active site" description="Proton acceptor" evidence="8">
    <location>
        <position position="196"/>
    </location>
</feature>
<dbReference type="Gene3D" id="3.40.50.720">
    <property type="entry name" value="NAD(P)-binding Rossmann-like Domain"/>
    <property type="match status" value="1"/>
</dbReference>
<comment type="similarity">
    <text evidence="1 11">Belongs to the NAD-dependent glycerol-3-phosphate dehydrogenase family.</text>
</comment>
<reference evidence="15 16" key="1">
    <citation type="submission" date="2024-03" db="EMBL/GenBank/DDBJ databases">
        <title>The Acrasis kona genome and developmental transcriptomes reveal deep origins of eukaryotic multicellular pathways.</title>
        <authorList>
            <person name="Sheikh S."/>
            <person name="Fu C.-J."/>
            <person name="Brown M.W."/>
            <person name="Baldauf S.L."/>
        </authorList>
    </citation>
    <scope>NUCLEOTIDE SEQUENCE [LARGE SCALE GENOMIC DNA]</scope>
    <source>
        <strain evidence="15 16">ATCC MYA-3509</strain>
    </source>
</reference>
<feature type="binding site" evidence="10">
    <location>
        <begin position="10"/>
        <end position="15"/>
    </location>
    <ligand>
        <name>NAD(+)</name>
        <dbReference type="ChEBI" id="CHEBI:57540"/>
    </ligand>
</feature>
<dbReference type="EMBL" id="JAOPGA020000652">
    <property type="protein sequence ID" value="KAL0480369.1"/>
    <property type="molecule type" value="Genomic_DNA"/>
</dbReference>
<sequence length="350" mass="38148">MTKEDVLVLGCGNFGTCLAYHLCSLNRSVRIWARDAAVVESINTHHKNPKYLKDTVLPDNLTGVGPEFNKEMFDSATVILLCIPTQHLRSILEKIKSFIKEEHLLIMANKGIEISTLQFPFEIAKEVLGETIGNNSAFLSGPSFAVEVVQNGLTCVSVASHNSERAKWAQKCFHTKIFRAYTTKDVVGVELAGSIKNVLAIASGVAGGLDYQSNAKAALFTRGASEMVRLGAKIGCDPITMLTLAGIGDLFLTCTSEKSRNYTVGYRLGKGEKLKEIVSSLGSVAEGVPTAKAAHDLCEKHNIKLPIMEGVYQILYEDRDVKETLEELLGLVHHGDELDLESCTSPTNDF</sequence>
<keyword evidence="7" id="KW-0327">Glycosome</keyword>
<dbReference type="EC" id="1.1.1.8" evidence="12"/>
<evidence type="ECO:0000256" key="12">
    <source>
        <dbReference type="RuleBase" id="RU361243"/>
    </source>
</evidence>